<dbReference type="InterPro" id="IPR011495">
    <property type="entry name" value="Sig_transdc_His_kin_sub2_dim/P"/>
</dbReference>
<evidence type="ECO:0000259" key="13">
    <source>
        <dbReference type="PROSITE" id="PS50113"/>
    </source>
</evidence>
<dbReference type="InterPro" id="IPR035965">
    <property type="entry name" value="PAS-like_dom_sf"/>
</dbReference>
<evidence type="ECO:0000313" key="15">
    <source>
        <dbReference type="Proteomes" id="UP000252085"/>
    </source>
</evidence>
<feature type="domain" description="PAS" evidence="12">
    <location>
        <begin position="1111"/>
        <end position="1180"/>
    </location>
</feature>
<dbReference type="PANTHER" id="PTHR43304">
    <property type="entry name" value="PHYTOCHROME-LIKE PROTEIN CPH1"/>
    <property type="match status" value="1"/>
</dbReference>
<keyword evidence="4 7" id="KW-0597">Phosphoprotein</keyword>
<evidence type="ECO:0000259" key="10">
    <source>
        <dbReference type="PROSITE" id="PS50109"/>
    </source>
</evidence>
<organism evidence="14 15">
    <name type="scientific">Nostoc punctiforme NIES-2108</name>
    <dbReference type="NCBI Taxonomy" id="1356359"/>
    <lineage>
        <taxon>Bacteria</taxon>
        <taxon>Bacillati</taxon>
        <taxon>Cyanobacteriota</taxon>
        <taxon>Cyanophyceae</taxon>
        <taxon>Nostocales</taxon>
        <taxon>Nostocaceae</taxon>
        <taxon>Nostoc</taxon>
    </lineage>
</organism>
<dbReference type="GO" id="GO:0000160">
    <property type="term" value="P:phosphorelay signal transduction system"/>
    <property type="evidence" value="ECO:0007669"/>
    <property type="project" value="InterPro"/>
</dbReference>
<dbReference type="Pfam" id="PF01590">
    <property type="entry name" value="GAF"/>
    <property type="match status" value="1"/>
</dbReference>
<evidence type="ECO:0000259" key="12">
    <source>
        <dbReference type="PROSITE" id="PS50112"/>
    </source>
</evidence>
<dbReference type="Gene3D" id="2.10.70.100">
    <property type="match status" value="2"/>
</dbReference>
<dbReference type="EMBL" id="LXQE01000147">
    <property type="protein sequence ID" value="RCJ36775.1"/>
    <property type="molecule type" value="Genomic_DNA"/>
</dbReference>
<dbReference type="Pfam" id="PF08448">
    <property type="entry name" value="PAS_4"/>
    <property type="match status" value="3"/>
</dbReference>
<dbReference type="SUPFAM" id="SSF55781">
    <property type="entry name" value="GAF domain-like"/>
    <property type="match status" value="1"/>
</dbReference>
<protein>
    <recommendedName>
        <fullName evidence="3">histidine kinase</fullName>
        <ecNumber evidence="3">2.7.13.3</ecNumber>
    </recommendedName>
</protein>
<dbReference type="Gene3D" id="3.30.565.10">
    <property type="entry name" value="Histidine kinase-like ATPase, C-terminal domain"/>
    <property type="match status" value="1"/>
</dbReference>
<evidence type="ECO:0000256" key="2">
    <source>
        <dbReference type="ARBA" id="ARBA00006402"/>
    </source>
</evidence>
<feature type="coiled-coil region" evidence="8">
    <location>
        <begin position="704"/>
        <end position="731"/>
    </location>
</feature>
<feature type="modified residue" description="4-aspartylphosphate" evidence="7">
    <location>
        <position position="55"/>
    </location>
</feature>
<feature type="domain" description="PAC" evidence="13">
    <location>
        <begin position="797"/>
        <end position="850"/>
    </location>
</feature>
<dbReference type="InterPro" id="IPR011006">
    <property type="entry name" value="CheY-like_superfamily"/>
</dbReference>
<dbReference type="SMART" id="SM00065">
    <property type="entry name" value="GAF"/>
    <property type="match status" value="1"/>
</dbReference>
<dbReference type="SUPFAM" id="SSF55874">
    <property type="entry name" value="ATPase domain of HSP90 chaperone/DNA topoisomerase II/histidine kinase"/>
    <property type="match status" value="1"/>
</dbReference>
<accession>A0A367RJW8</accession>
<name>A0A367RJW8_NOSPU</name>
<dbReference type="Pfam" id="PF13426">
    <property type="entry name" value="PAS_9"/>
    <property type="match status" value="2"/>
</dbReference>
<dbReference type="Gene3D" id="3.30.450.40">
    <property type="match status" value="1"/>
</dbReference>
<dbReference type="InterPro" id="IPR001610">
    <property type="entry name" value="PAC"/>
</dbReference>
<dbReference type="InterPro" id="IPR052162">
    <property type="entry name" value="Sensor_kinase/Photoreceptor"/>
</dbReference>
<comment type="similarity">
    <text evidence="2">In the N-terminal section; belongs to the phytochrome family.</text>
</comment>
<evidence type="ECO:0000256" key="5">
    <source>
        <dbReference type="ARBA" id="ARBA00022679"/>
    </source>
</evidence>
<dbReference type="InterPro" id="IPR029016">
    <property type="entry name" value="GAF-like_dom_sf"/>
</dbReference>
<dbReference type="InterPro" id="IPR003594">
    <property type="entry name" value="HATPase_dom"/>
</dbReference>
<dbReference type="PROSITE" id="PS50113">
    <property type="entry name" value="PAC"/>
    <property type="match status" value="5"/>
</dbReference>
<dbReference type="EC" id="2.7.13.3" evidence="3"/>
<dbReference type="Pfam" id="PF00072">
    <property type="entry name" value="Response_reg"/>
    <property type="match status" value="1"/>
</dbReference>
<evidence type="ECO:0000259" key="9">
    <source>
        <dbReference type="PROSITE" id="PS50046"/>
    </source>
</evidence>
<comment type="catalytic activity">
    <reaction evidence="1">
        <text>ATP + protein L-histidine = ADP + protein N-phospho-L-histidine.</text>
        <dbReference type="EC" id="2.7.13.3"/>
    </reaction>
</comment>
<evidence type="ECO:0000256" key="7">
    <source>
        <dbReference type="PROSITE-ProRule" id="PRU00169"/>
    </source>
</evidence>
<keyword evidence="8" id="KW-0175">Coiled coil</keyword>
<dbReference type="InterPro" id="IPR003018">
    <property type="entry name" value="GAF"/>
</dbReference>
<dbReference type="InterPro" id="IPR013655">
    <property type="entry name" value="PAS_fold_3"/>
</dbReference>
<evidence type="ECO:0000256" key="3">
    <source>
        <dbReference type="ARBA" id="ARBA00012438"/>
    </source>
</evidence>
<dbReference type="PROSITE" id="PS50109">
    <property type="entry name" value="HIS_KIN"/>
    <property type="match status" value="1"/>
</dbReference>
<feature type="domain" description="PAS" evidence="12">
    <location>
        <begin position="487"/>
        <end position="532"/>
    </location>
</feature>
<dbReference type="SUPFAM" id="SSF55785">
    <property type="entry name" value="PYP-like sensor domain (PAS domain)"/>
    <property type="match status" value="8"/>
</dbReference>
<dbReference type="SMART" id="SM00086">
    <property type="entry name" value="PAC"/>
    <property type="match status" value="6"/>
</dbReference>
<sequence length="1569" mass="178514">MRTVFFVEDSAEDRALYRRFLERDDRYTYDIYEFESGNKALQACQAKIPDVILLDYRLPDLDGLEFLTKLQRQTSNSQISVIMLTGQGDETIAVQAIKSGVQDYLVKGKLTSDNLRRAVHGAIEQIQLMRQLKQQQEQQKLVGAIALNIRQSLRLQDILATSVQEVRQLLGADRVLLYQFTPQMRGGIVAESVLPQWTPILGLEIEDTCFQENQGEEYRRGKIWAATNIYEAGLSDCDIQLLEQFQVKANLVVPILLESKGTQAVELWGLFIAHQCSAPRQWQTFEVELLKQLTVQLAIAIQQAELYHNLQTLNTELEAKVQERTAKLHQSDRRFRAIFNNTFQFIGLLTPAGILLEANQTALSFAGLKLEDAIDRPFWETHWWTISPQTQAELKQAIARAAQGEFIRYEVDVLGANNRVATIDFSLRPLLDETGQVILLIPEGRDITELKQAKEKFQQSEALLATTQQIAHIGSWEFNLVTKKRCWSMETFRIFGLNPIESEPTQAEFLQMLHPEDRTQFQTNFEQAIAQETPFSIEFRIVRPDGSLRYLEGKAEIAYNAQGQAVKVLGAILDITERKQNELEIIRSRDLLEAVYNESADALFLVDVETLLTIDCNDRAVKLFAASNKAELINIAGHTLQKQQFTPDELDSITEEINQQGFWSLEIEYITKRGKSFWGSIAAKQIIVAGNVMNLVRVTDITVRKRVEEGRKRAEIALRESEERLQLALEASGDGLWDWNILTKEVYYSPRYLEMLGYTFDELPQDFSTWERLVHPKDLPWVEKILADHLKDSSVPYKFDYRLQSKWGEYKWIANYGKVVIRDGQGKPLRMTGTHRDISEQQAALREHKQAEAALAKSEEQLRLTLEFNHIGLWDWNVQTNEVTWNDNHYRLLGLEPEISAASYQLWRDRVHSEDVDRIEQAVSNALAQHINFQGEYRVIFPDGRVHWLTGKGRGVYNEAGNPVRMLGVIIDISEQKQAEAALQESEARFQAFMNNSPVLAWITDTDGRVLYLNQTYLRTFKLLPEQVIGQSISDLYPDEIARQHFDHIRTVIETNQVIEAIEVAPRPNGSLGEFLVYKFPILGLSAQKLVGRVAIDITERKILERELAHKQKLLDTFINNAPVGITILDGELRYSLVNEALAEINGIPAAEHIGKTTWEIVPDIARKQDQVFRQVLTTGEPILDLEVSGETPKLPGVIRTWLASYFPIQSEADEPISMGIVVVEISDRKRAEQMLELQAVITRNMAEGICLVRATDAVFVYANPKFEQMFAYDPGELIGQHVSIVNYGDKYHTPEDVNQAIRTTILKHGEATYEVHNIKKDGTPFWCSATASVFEHPEYGSVLVAIHQDITEQKQAEEKIKASLKEKEVLLKEIHHRVKNNLGIVSSLLQMQCRRTQDPVVTAILRDSQNRIASIALVHEKLYRSEDLADIDFAQYIPDLTTHLFDSYNVSSSQIKLNIQVDNASLDIETAIPCGLIINELVSNALKYAFVGNRGGKIEVKFYQKSESNLILIIKDNGVGLPENFDSKKTKTLGITLVQGLVKQLRGKLEIDSQQGTEFKITFTNSQT</sequence>
<evidence type="ECO:0000256" key="8">
    <source>
        <dbReference type="SAM" id="Coils"/>
    </source>
</evidence>
<reference evidence="15" key="1">
    <citation type="submission" date="2016-04" db="EMBL/GenBank/DDBJ databases">
        <authorList>
            <person name="Tabuchi Yagui T.R."/>
        </authorList>
    </citation>
    <scope>NUCLEOTIDE SEQUENCE [LARGE SCALE GENOMIC DNA]</scope>
</reference>
<dbReference type="InterPro" id="IPR000700">
    <property type="entry name" value="PAS-assoc_C"/>
</dbReference>
<dbReference type="FunFam" id="3.30.450.20:FF:000155">
    <property type="entry name" value="Sensor histidine kinase TodS"/>
    <property type="match status" value="1"/>
</dbReference>
<evidence type="ECO:0000256" key="1">
    <source>
        <dbReference type="ARBA" id="ARBA00000085"/>
    </source>
</evidence>
<feature type="domain" description="Phytochrome chromophore attachment site" evidence="9">
    <location>
        <begin position="154"/>
        <end position="296"/>
    </location>
</feature>
<feature type="domain" description="PAS" evidence="12">
    <location>
        <begin position="1228"/>
        <end position="1305"/>
    </location>
</feature>
<dbReference type="Gene3D" id="3.30.450.20">
    <property type="entry name" value="PAS domain"/>
    <property type="match status" value="8"/>
</dbReference>
<dbReference type="SMART" id="SM00448">
    <property type="entry name" value="REC"/>
    <property type="match status" value="1"/>
</dbReference>
<dbReference type="SMART" id="SM00387">
    <property type="entry name" value="HATPase_c"/>
    <property type="match status" value="1"/>
</dbReference>
<dbReference type="CDD" id="cd00156">
    <property type="entry name" value="REC"/>
    <property type="match status" value="1"/>
</dbReference>
<dbReference type="InterPro" id="IPR005467">
    <property type="entry name" value="His_kinase_dom"/>
</dbReference>
<feature type="domain" description="PAC" evidence="13">
    <location>
        <begin position="407"/>
        <end position="459"/>
    </location>
</feature>
<feature type="domain" description="PAS" evidence="12">
    <location>
        <begin position="858"/>
        <end position="930"/>
    </location>
</feature>
<feature type="domain" description="Histidine kinase" evidence="10">
    <location>
        <begin position="1374"/>
        <end position="1568"/>
    </location>
</feature>
<proteinExistence type="inferred from homology"/>
<keyword evidence="5" id="KW-0808">Transferase</keyword>
<dbReference type="InterPro" id="IPR013656">
    <property type="entry name" value="PAS_4"/>
</dbReference>
<dbReference type="InterPro" id="IPR016132">
    <property type="entry name" value="Phyto_chromo_attachment"/>
</dbReference>
<dbReference type="PROSITE" id="PS50110">
    <property type="entry name" value="RESPONSE_REGULATORY"/>
    <property type="match status" value="1"/>
</dbReference>
<evidence type="ECO:0000259" key="11">
    <source>
        <dbReference type="PROSITE" id="PS50110"/>
    </source>
</evidence>
<feature type="domain" description="PAC" evidence="13">
    <location>
        <begin position="933"/>
        <end position="985"/>
    </location>
</feature>
<feature type="domain" description="PAS" evidence="12">
    <location>
        <begin position="721"/>
        <end position="793"/>
    </location>
</feature>
<dbReference type="Pfam" id="PF08447">
    <property type="entry name" value="PAS_3"/>
    <property type="match status" value="3"/>
</dbReference>
<dbReference type="Proteomes" id="UP000252085">
    <property type="component" value="Unassembled WGS sequence"/>
</dbReference>
<dbReference type="InterPro" id="IPR036890">
    <property type="entry name" value="HATPase_C_sf"/>
</dbReference>
<feature type="domain" description="PAS" evidence="12">
    <location>
        <begin position="331"/>
        <end position="405"/>
    </location>
</feature>
<dbReference type="GO" id="GO:0004673">
    <property type="term" value="F:protein histidine kinase activity"/>
    <property type="evidence" value="ECO:0007669"/>
    <property type="project" value="UniProtKB-EC"/>
</dbReference>
<comment type="caution">
    <text evidence="14">The sequence shown here is derived from an EMBL/GenBank/DDBJ whole genome shotgun (WGS) entry which is preliminary data.</text>
</comment>
<dbReference type="Gene3D" id="3.40.50.2300">
    <property type="match status" value="1"/>
</dbReference>
<dbReference type="InterPro" id="IPR001789">
    <property type="entry name" value="Sig_transdc_resp-reg_receiver"/>
</dbReference>
<dbReference type="Pfam" id="PF02518">
    <property type="entry name" value="HATPase_c"/>
    <property type="match status" value="1"/>
</dbReference>
<evidence type="ECO:0000256" key="6">
    <source>
        <dbReference type="ARBA" id="ARBA00022777"/>
    </source>
</evidence>
<dbReference type="SUPFAM" id="SSF52172">
    <property type="entry name" value="CheY-like"/>
    <property type="match status" value="1"/>
</dbReference>
<dbReference type="SMART" id="SM00091">
    <property type="entry name" value="PAS"/>
    <property type="match status" value="8"/>
</dbReference>
<dbReference type="InterPro" id="IPR000014">
    <property type="entry name" value="PAS"/>
</dbReference>
<feature type="domain" description="PAS" evidence="12">
    <location>
        <begin position="986"/>
        <end position="1056"/>
    </location>
</feature>
<feature type="domain" description="PAC" evidence="13">
    <location>
        <begin position="1312"/>
        <end position="1363"/>
    </location>
</feature>
<dbReference type="PROSITE" id="PS50046">
    <property type="entry name" value="PHYTOCHROME_2"/>
    <property type="match status" value="1"/>
</dbReference>
<feature type="domain" description="Response regulatory" evidence="11">
    <location>
        <begin position="3"/>
        <end position="122"/>
    </location>
</feature>
<dbReference type="NCBIfam" id="TIGR00229">
    <property type="entry name" value="sensory_box"/>
    <property type="match status" value="7"/>
</dbReference>
<dbReference type="PANTHER" id="PTHR43304:SF1">
    <property type="entry name" value="PAC DOMAIN-CONTAINING PROTEIN"/>
    <property type="match status" value="1"/>
</dbReference>
<dbReference type="Pfam" id="PF07568">
    <property type="entry name" value="HisKA_2"/>
    <property type="match status" value="1"/>
</dbReference>
<dbReference type="PROSITE" id="PS50112">
    <property type="entry name" value="PAS"/>
    <property type="match status" value="7"/>
</dbReference>
<keyword evidence="6" id="KW-0418">Kinase</keyword>
<dbReference type="CDD" id="cd00130">
    <property type="entry name" value="PAS"/>
    <property type="match status" value="6"/>
</dbReference>
<feature type="domain" description="PAC" evidence="13">
    <location>
        <begin position="535"/>
        <end position="587"/>
    </location>
</feature>
<gene>
    <name evidence="14" type="ORF">A6769_14830</name>
</gene>
<evidence type="ECO:0000256" key="4">
    <source>
        <dbReference type="ARBA" id="ARBA00022553"/>
    </source>
</evidence>
<evidence type="ECO:0000313" key="14">
    <source>
        <dbReference type="EMBL" id="RCJ36775.1"/>
    </source>
</evidence>